<dbReference type="RefSeq" id="WP_171925286.1">
    <property type="nucleotide sequence ID" value="NZ_JAMXWF010000043.1"/>
</dbReference>
<dbReference type="AlphaFoldDB" id="A0AAP5BL48"/>
<evidence type="ECO:0000313" key="1">
    <source>
        <dbReference type="EMBL" id="MCX4150680.1"/>
    </source>
</evidence>
<name>A0AAP5BL48_9BURK</name>
<evidence type="ECO:0000313" key="2">
    <source>
        <dbReference type="EMBL" id="MDQ6412495.1"/>
    </source>
</evidence>
<dbReference type="EMBL" id="JAPKHW010000043">
    <property type="protein sequence ID" value="MCX4150680.1"/>
    <property type="molecule type" value="Genomic_DNA"/>
</dbReference>
<gene>
    <name evidence="2" type="ORF">NIE36_35800</name>
    <name evidence="1" type="ORF">OSB80_35885</name>
</gene>
<keyword evidence="3" id="KW-1185">Reference proteome</keyword>
<sequence length="58" mass="6192">MPYDFFSWNVGSMPTATAANGHAVRTFEQAAALSVCQPASQAINALDAGHPMPEKKEQ</sequence>
<dbReference type="Proteomes" id="UP001242288">
    <property type="component" value="Unassembled WGS sequence"/>
</dbReference>
<accession>A0AAP5BL48</accession>
<proteinExistence type="predicted"/>
<protein>
    <submittedName>
        <fullName evidence="2">Uncharacterized protein</fullName>
    </submittedName>
</protein>
<evidence type="ECO:0000313" key="4">
    <source>
        <dbReference type="Proteomes" id="UP001242288"/>
    </source>
</evidence>
<organism evidence="2 4">
    <name type="scientific">Paraburkholderia madseniana</name>
    <dbReference type="NCBI Taxonomy" id="2599607"/>
    <lineage>
        <taxon>Bacteria</taxon>
        <taxon>Pseudomonadati</taxon>
        <taxon>Pseudomonadota</taxon>
        <taxon>Betaproteobacteria</taxon>
        <taxon>Burkholderiales</taxon>
        <taxon>Burkholderiaceae</taxon>
        <taxon>Paraburkholderia</taxon>
    </lineage>
</organism>
<comment type="caution">
    <text evidence="2">The sequence shown here is derived from an EMBL/GenBank/DDBJ whole genome shotgun (WGS) entry which is preliminary data.</text>
</comment>
<dbReference type="EMBL" id="JAMXWF010000043">
    <property type="protein sequence ID" value="MDQ6412495.1"/>
    <property type="molecule type" value="Genomic_DNA"/>
</dbReference>
<reference evidence="2" key="1">
    <citation type="submission" date="2022-06" db="EMBL/GenBank/DDBJ databases">
        <title>PHB producers.</title>
        <authorList>
            <person name="Besaury L."/>
        </authorList>
    </citation>
    <scope>NUCLEOTIDE SEQUENCE</scope>
    <source>
        <strain evidence="2 3">SEWS6</strain>
    </source>
</reference>
<dbReference type="Proteomes" id="UP001209412">
    <property type="component" value="Unassembled WGS sequence"/>
</dbReference>
<evidence type="ECO:0000313" key="3">
    <source>
        <dbReference type="Proteomes" id="UP001209412"/>
    </source>
</evidence>